<reference evidence="2" key="1">
    <citation type="submission" date="2023-03" db="EMBL/GenBank/DDBJ databases">
        <title>Massive genome expansion in bonnet fungi (Mycena s.s.) driven by repeated elements and novel gene families across ecological guilds.</title>
        <authorList>
            <consortium name="Lawrence Berkeley National Laboratory"/>
            <person name="Harder C.B."/>
            <person name="Miyauchi S."/>
            <person name="Viragh M."/>
            <person name="Kuo A."/>
            <person name="Thoen E."/>
            <person name="Andreopoulos B."/>
            <person name="Lu D."/>
            <person name="Skrede I."/>
            <person name="Drula E."/>
            <person name="Henrissat B."/>
            <person name="Morin E."/>
            <person name="Kohler A."/>
            <person name="Barry K."/>
            <person name="LaButti K."/>
            <person name="Morin E."/>
            <person name="Salamov A."/>
            <person name="Lipzen A."/>
            <person name="Mereny Z."/>
            <person name="Hegedus B."/>
            <person name="Baldrian P."/>
            <person name="Stursova M."/>
            <person name="Weitz H."/>
            <person name="Taylor A."/>
            <person name="Grigoriev I.V."/>
            <person name="Nagy L.G."/>
            <person name="Martin F."/>
            <person name="Kauserud H."/>
        </authorList>
    </citation>
    <scope>NUCLEOTIDE SEQUENCE</scope>
    <source>
        <strain evidence="2">CBHHK067</strain>
    </source>
</reference>
<evidence type="ECO:0000313" key="3">
    <source>
        <dbReference type="Proteomes" id="UP001221757"/>
    </source>
</evidence>
<evidence type="ECO:0000256" key="1">
    <source>
        <dbReference type="SAM" id="Phobius"/>
    </source>
</evidence>
<proteinExistence type="predicted"/>
<dbReference type="Proteomes" id="UP001221757">
    <property type="component" value="Unassembled WGS sequence"/>
</dbReference>
<keyword evidence="1" id="KW-0812">Transmembrane</keyword>
<keyword evidence="1" id="KW-0472">Membrane</keyword>
<accession>A0AAD7GXC6</accession>
<gene>
    <name evidence="2" type="ORF">B0H17DRAFT_517404</name>
</gene>
<name>A0AAD7GXC6_MYCRO</name>
<sequence length="259" mass="29377">MSYAHFPLDRPVRLADRQIQCVPPHHGTRCDLPDARPRTRADPGARGLLVGRHHRSLHETGSLDMEPCDALQRAGGAGRPDVGGFARLYHHFQAWRWMLGATMARSPDVMLRYRRFLPQPMRNPSWIFLIATFCALFAPAVLNLLGLHEREDSAWQSTLYPCLAFTFIFILLCAWVTARWDIFHRAAEPVAIYLTLVAGLARRSDKPCLSAREQPGFDVEDVPGLCNFNPSLSSPTYNRGQILNKPLVFPITFRPRDIH</sequence>
<feature type="transmembrane region" description="Helical" evidence="1">
    <location>
        <begin position="158"/>
        <end position="178"/>
    </location>
</feature>
<comment type="caution">
    <text evidence="2">The sequence shown here is derived from an EMBL/GenBank/DDBJ whole genome shotgun (WGS) entry which is preliminary data.</text>
</comment>
<keyword evidence="1" id="KW-1133">Transmembrane helix</keyword>
<feature type="transmembrane region" description="Helical" evidence="1">
    <location>
        <begin position="125"/>
        <end position="146"/>
    </location>
</feature>
<keyword evidence="3" id="KW-1185">Reference proteome</keyword>
<dbReference type="EMBL" id="JARKIE010000005">
    <property type="protein sequence ID" value="KAJ7707411.1"/>
    <property type="molecule type" value="Genomic_DNA"/>
</dbReference>
<organism evidence="2 3">
    <name type="scientific">Mycena rosella</name>
    <name type="common">Pink bonnet</name>
    <name type="synonym">Agaricus rosellus</name>
    <dbReference type="NCBI Taxonomy" id="1033263"/>
    <lineage>
        <taxon>Eukaryota</taxon>
        <taxon>Fungi</taxon>
        <taxon>Dikarya</taxon>
        <taxon>Basidiomycota</taxon>
        <taxon>Agaricomycotina</taxon>
        <taxon>Agaricomycetes</taxon>
        <taxon>Agaricomycetidae</taxon>
        <taxon>Agaricales</taxon>
        <taxon>Marasmiineae</taxon>
        <taxon>Mycenaceae</taxon>
        <taxon>Mycena</taxon>
    </lineage>
</organism>
<protein>
    <submittedName>
        <fullName evidence="2">Uncharacterized protein</fullName>
    </submittedName>
</protein>
<dbReference type="AlphaFoldDB" id="A0AAD7GXC6"/>
<evidence type="ECO:0000313" key="2">
    <source>
        <dbReference type="EMBL" id="KAJ7707411.1"/>
    </source>
</evidence>